<keyword evidence="14" id="KW-1185">Reference proteome</keyword>
<dbReference type="InterPro" id="IPR000225">
    <property type="entry name" value="Armadillo"/>
</dbReference>
<keyword evidence="7" id="KW-0653">Protein transport</keyword>
<dbReference type="SMART" id="SM00913">
    <property type="entry name" value="IBN_N"/>
    <property type="match status" value="1"/>
</dbReference>
<evidence type="ECO:0000256" key="6">
    <source>
        <dbReference type="ARBA" id="ARBA00022737"/>
    </source>
</evidence>
<evidence type="ECO:0000256" key="2">
    <source>
        <dbReference type="ARBA" id="ARBA00004496"/>
    </source>
</evidence>
<gene>
    <name evidence="13" type="primary">KAP95</name>
    <name evidence="13" type="ORF">HDU87_008203</name>
</gene>
<dbReference type="InterPro" id="IPR001494">
    <property type="entry name" value="Importin-beta_N"/>
</dbReference>
<evidence type="ECO:0000256" key="7">
    <source>
        <dbReference type="ARBA" id="ARBA00022927"/>
    </source>
</evidence>
<dbReference type="InterPro" id="IPR011989">
    <property type="entry name" value="ARM-like"/>
</dbReference>
<evidence type="ECO:0000256" key="8">
    <source>
        <dbReference type="ARBA" id="ARBA00023242"/>
    </source>
</evidence>
<dbReference type="InterPro" id="IPR016024">
    <property type="entry name" value="ARM-type_fold"/>
</dbReference>
<dbReference type="Proteomes" id="UP001212152">
    <property type="component" value="Unassembled WGS sequence"/>
</dbReference>
<keyword evidence="4" id="KW-0813">Transport</keyword>
<evidence type="ECO:0000256" key="10">
    <source>
        <dbReference type="ARBA" id="ARBA00083566"/>
    </source>
</evidence>
<sequence>MSLSAILEATLSSAGQQAAEEQLRALSEQNFSHYLSLLCGELLNDGNNESVRFVAALLIKNSITAKEFTKKQELAARWMSVEPATRIGVKGAALQALASSVRSAYSGSTQIIQAIAEVELPLGAWPELIPTLLESVTKTDSVDVKRNSLQALGLVCEAVDPDVLVEQANPILTAVVSGARKEEPSPQVQEAALRALYNSLEFVKANFSNVEERNYIMTIVCASTTNPTPAVQAAAFECLVKIMSLYYDYMEAYIPTLIPMSINGLRSETEEIAIQAVEFWSTVCEVEADIIAENEEREQEEGLESPARRNLGMALKSANALIDALWFLMTKKEEDDDEDEWNISMAASTCLSLLATCSGNAVVQPILTFVQQNITSDDWRYKEASVMAFGSIMEGPDRDVLGPVIHQALPVLISLMKDHSLAVKDTTAWTLGRVSELLPSYIPEDAIQLFIASLLEGLSDKPRVASNCSWALMNLGEQLGVSEEEPSYLLSPYFETMVQACNAAADSATDPSFKAGCYEAMSSLVSNSAADCMDTVNRLSTMVLERLEHSVTVQNQLVSADDKRNHYEHQSNLCGLLAACIRRLHRNVFPIADRCMAALLTVMTSASRQSTVMEDAFLTVGGLTNALESEFARYMEAFTPLLFNALQNVDEYQMCQIAVGLVGDISRSLGPQILPYCNSLMGILMTDLQSQTLNKSVKPSILSSFGDIAMAIGAEFAPYMEMTTAILQQASHMSTAALVQDEEYGNQLREGILEAYIGVAQGVRGTDKVQLLAPAVPHIFEFGSVIASPDHYNTPEVAMGLVGLLGDLAESLPPGQFKSQFASRWIVDFIRSIRTDHSYTSDNRKVAKWAREVIRQQTAAQ</sequence>
<reference evidence="13" key="1">
    <citation type="submission" date="2020-05" db="EMBL/GenBank/DDBJ databases">
        <title>Phylogenomic resolution of chytrid fungi.</title>
        <authorList>
            <person name="Stajich J.E."/>
            <person name="Amses K."/>
            <person name="Simmons R."/>
            <person name="Seto K."/>
            <person name="Myers J."/>
            <person name="Bonds A."/>
            <person name="Quandt C.A."/>
            <person name="Barry K."/>
            <person name="Liu P."/>
            <person name="Grigoriev I."/>
            <person name="Longcore J.E."/>
            <person name="James T.Y."/>
        </authorList>
    </citation>
    <scope>NUCLEOTIDE SEQUENCE</scope>
    <source>
        <strain evidence="13">JEL0379</strain>
    </source>
</reference>
<dbReference type="InterPro" id="IPR058584">
    <property type="entry name" value="IMB1_TNPO1-like_TPR"/>
</dbReference>
<dbReference type="PANTHER" id="PTHR10527">
    <property type="entry name" value="IMPORTIN BETA"/>
    <property type="match status" value="1"/>
</dbReference>
<evidence type="ECO:0000256" key="4">
    <source>
        <dbReference type="ARBA" id="ARBA00022448"/>
    </source>
</evidence>
<dbReference type="Gene3D" id="1.25.10.10">
    <property type="entry name" value="Leucine-rich Repeat Variant"/>
    <property type="match status" value="1"/>
</dbReference>
<name>A0AAD5TFP1_9FUNG</name>
<evidence type="ECO:0000256" key="9">
    <source>
        <dbReference type="ARBA" id="ARBA00079884"/>
    </source>
</evidence>
<dbReference type="FunFam" id="1.25.10.10:FF:000027">
    <property type="entry name" value="Importin subunit beta-1"/>
    <property type="match status" value="1"/>
</dbReference>
<dbReference type="SMART" id="SM00185">
    <property type="entry name" value="ARM"/>
    <property type="match status" value="3"/>
</dbReference>
<dbReference type="GO" id="GO:0005737">
    <property type="term" value="C:cytoplasm"/>
    <property type="evidence" value="ECO:0007669"/>
    <property type="project" value="UniProtKB-SubCell"/>
</dbReference>
<evidence type="ECO:0000256" key="5">
    <source>
        <dbReference type="ARBA" id="ARBA00022490"/>
    </source>
</evidence>
<feature type="repeat" description="HEAT" evidence="11">
    <location>
        <begin position="408"/>
        <end position="445"/>
    </location>
</feature>
<dbReference type="GO" id="GO:0005635">
    <property type="term" value="C:nuclear envelope"/>
    <property type="evidence" value="ECO:0007669"/>
    <property type="project" value="UniProtKB-SubCell"/>
</dbReference>
<proteinExistence type="inferred from homology"/>
<dbReference type="GO" id="GO:0031267">
    <property type="term" value="F:small GTPase binding"/>
    <property type="evidence" value="ECO:0007669"/>
    <property type="project" value="InterPro"/>
</dbReference>
<evidence type="ECO:0000259" key="12">
    <source>
        <dbReference type="PROSITE" id="PS50166"/>
    </source>
</evidence>
<dbReference type="InterPro" id="IPR021133">
    <property type="entry name" value="HEAT_type_2"/>
</dbReference>
<dbReference type="SUPFAM" id="SSF48371">
    <property type="entry name" value="ARM repeat"/>
    <property type="match status" value="1"/>
</dbReference>
<feature type="domain" description="Importin N-terminal" evidence="12">
    <location>
        <begin position="19"/>
        <end position="99"/>
    </location>
</feature>
<comment type="similarity">
    <text evidence="3">Belongs to the importin beta family. Importin beta-1 subfamily.</text>
</comment>
<comment type="caution">
    <text evidence="13">The sequence shown here is derived from an EMBL/GenBank/DDBJ whole genome shotgun (WGS) entry which is preliminary data.</text>
</comment>
<dbReference type="PROSITE" id="PS50166">
    <property type="entry name" value="IMPORTIN_B_NT"/>
    <property type="match status" value="1"/>
</dbReference>
<keyword evidence="6" id="KW-0677">Repeat</keyword>
<evidence type="ECO:0000313" key="14">
    <source>
        <dbReference type="Proteomes" id="UP001212152"/>
    </source>
</evidence>
<dbReference type="Pfam" id="PF03810">
    <property type="entry name" value="IBN_N"/>
    <property type="match status" value="1"/>
</dbReference>
<dbReference type="PROSITE" id="PS50077">
    <property type="entry name" value="HEAT_REPEAT"/>
    <property type="match status" value="2"/>
</dbReference>
<dbReference type="GO" id="GO:0006606">
    <property type="term" value="P:protein import into nucleus"/>
    <property type="evidence" value="ECO:0007669"/>
    <property type="project" value="InterPro"/>
</dbReference>
<dbReference type="Pfam" id="PF23271">
    <property type="entry name" value="HEAT_GCN1"/>
    <property type="match status" value="1"/>
</dbReference>
<evidence type="ECO:0000256" key="1">
    <source>
        <dbReference type="ARBA" id="ARBA00004259"/>
    </source>
</evidence>
<evidence type="ECO:0000256" key="3">
    <source>
        <dbReference type="ARBA" id="ARBA00010907"/>
    </source>
</evidence>
<evidence type="ECO:0000313" key="13">
    <source>
        <dbReference type="EMBL" id="KAJ3171885.1"/>
    </source>
</evidence>
<keyword evidence="8" id="KW-0539">Nucleus</keyword>
<keyword evidence="5" id="KW-0963">Cytoplasm</keyword>
<dbReference type="AlphaFoldDB" id="A0AAD5TFP1"/>
<feature type="repeat" description="HEAT" evidence="11">
    <location>
        <begin position="128"/>
        <end position="167"/>
    </location>
</feature>
<dbReference type="InterPro" id="IPR040122">
    <property type="entry name" value="Importin_beta"/>
</dbReference>
<dbReference type="InterPro" id="IPR057546">
    <property type="entry name" value="HEAT_GCN1"/>
</dbReference>
<protein>
    <recommendedName>
        <fullName evidence="9">Importin-95</fullName>
    </recommendedName>
    <alternativeName>
        <fullName evidence="10">Karyopherin-95</fullName>
    </alternativeName>
</protein>
<dbReference type="EMBL" id="JADGJQ010000082">
    <property type="protein sequence ID" value="KAJ3171885.1"/>
    <property type="molecule type" value="Genomic_DNA"/>
</dbReference>
<evidence type="ECO:0000256" key="11">
    <source>
        <dbReference type="PROSITE-ProRule" id="PRU00103"/>
    </source>
</evidence>
<comment type="subcellular location">
    <subcellularLocation>
        <location evidence="2">Cytoplasm</location>
    </subcellularLocation>
    <subcellularLocation>
        <location evidence="1">Nucleus envelope</location>
    </subcellularLocation>
</comment>
<accession>A0AAD5TFP1</accession>
<organism evidence="13 14">
    <name type="scientific">Geranomyces variabilis</name>
    <dbReference type="NCBI Taxonomy" id="109894"/>
    <lineage>
        <taxon>Eukaryota</taxon>
        <taxon>Fungi</taxon>
        <taxon>Fungi incertae sedis</taxon>
        <taxon>Chytridiomycota</taxon>
        <taxon>Chytridiomycota incertae sedis</taxon>
        <taxon>Chytridiomycetes</taxon>
        <taxon>Spizellomycetales</taxon>
        <taxon>Powellomycetaceae</taxon>
        <taxon>Geranomyces</taxon>
    </lineage>
</organism>
<dbReference type="Pfam" id="PF13513">
    <property type="entry name" value="HEAT_EZ"/>
    <property type="match status" value="1"/>
</dbReference>
<dbReference type="Pfam" id="PF25574">
    <property type="entry name" value="TPR_IMB1"/>
    <property type="match status" value="1"/>
</dbReference>